<reference evidence="3" key="1">
    <citation type="journal article" date="2017" name="Front. Plant Sci.">
        <title>Climate Clever Clovers: New Paradigm to Reduce the Environmental Footprint of Ruminants by Breeding Low Methanogenic Forages Utilizing Haplotype Variation.</title>
        <authorList>
            <person name="Kaur P."/>
            <person name="Appels R."/>
            <person name="Bayer P.E."/>
            <person name="Keeble-Gagnere G."/>
            <person name="Wang J."/>
            <person name="Hirakawa H."/>
            <person name="Shirasawa K."/>
            <person name="Vercoe P."/>
            <person name="Stefanova K."/>
            <person name="Durmic Z."/>
            <person name="Nichols P."/>
            <person name="Revell C."/>
            <person name="Isobe S.N."/>
            <person name="Edwards D."/>
            <person name="Erskine W."/>
        </authorList>
    </citation>
    <scope>NUCLEOTIDE SEQUENCE [LARGE SCALE GENOMIC DNA]</scope>
    <source>
        <strain evidence="3">cv. Daliak</strain>
    </source>
</reference>
<accession>A0A2Z6MR59</accession>
<protein>
    <submittedName>
        <fullName evidence="2">Uncharacterized protein</fullName>
    </submittedName>
</protein>
<evidence type="ECO:0000313" key="2">
    <source>
        <dbReference type="EMBL" id="GAU34898.1"/>
    </source>
</evidence>
<name>A0A2Z6MR59_TRISU</name>
<keyword evidence="1" id="KW-0021">Allosteric enzyme</keyword>
<dbReference type="GO" id="GO:0003824">
    <property type="term" value="F:catalytic activity"/>
    <property type="evidence" value="ECO:0007669"/>
    <property type="project" value="UniProtKB-KW"/>
</dbReference>
<dbReference type="EMBL" id="DF973571">
    <property type="protein sequence ID" value="GAU34898.1"/>
    <property type="molecule type" value="Genomic_DNA"/>
</dbReference>
<dbReference type="OrthoDB" id="537915at2759"/>
<organism evidence="2 3">
    <name type="scientific">Trifolium subterraneum</name>
    <name type="common">Subterranean clover</name>
    <dbReference type="NCBI Taxonomy" id="3900"/>
    <lineage>
        <taxon>Eukaryota</taxon>
        <taxon>Viridiplantae</taxon>
        <taxon>Streptophyta</taxon>
        <taxon>Embryophyta</taxon>
        <taxon>Tracheophyta</taxon>
        <taxon>Spermatophyta</taxon>
        <taxon>Magnoliopsida</taxon>
        <taxon>eudicotyledons</taxon>
        <taxon>Gunneridae</taxon>
        <taxon>Pentapetalae</taxon>
        <taxon>rosids</taxon>
        <taxon>fabids</taxon>
        <taxon>Fabales</taxon>
        <taxon>Fabaceae</taxon>
        <taxon>Papilionoideae</taxon>
        <taxon>50 kb inversion clade</taxon>
        <taxon>NPAAA clade</taxon>
        <taxon>Hologalegina</taxon>
        <taxon>IRL clade</taxon>
        <taxon>Trifolieae</taxon>
        <taxon>Trifolium</taxon>
    </lineage>
</organism>
<sequence>MMRSGMEGYIQELRDPTYMIRAVPSKANDNVYCTLAQSVVHGAITGYTGYTSLLNKLLQTQSPPIVSCDQNPNKLFYEIGTLLKEMKYVAATNDKDFGNGFYFLYGVKFQSKVKFDIPFGNHDSTHFLGFGTEAFKLLPSSMVFESLDVSDDDFGELVGIRERDL</sequence>
<evidence type="ECO:0000313" key="3">
    <source>
        <dbReference type="Proteomes" id="UP000242715"/>
    </source>
</evidence>
<proteinExistence type="predicted"/>
<dbReference type="AlphaFoldDB" id="A0A2Z6MR59"/>
<dbReference type="InterPro" id="IPR050929">
    <property type="entry name" value="PFKA"/>
</dbReference>
<dbReference type="PANTHER" id="PTHR45770">
    <property type="entry name" value="ATP-DEPENDENT 6-PHOSPHOFRUCTOKINASE 1"/>
    <property type="match status" value="1"/>
</dbReference>
<dbReference type="Proteomes" id="UP000242715">
    <property type="component" value="Unassembled WGS sequence"/>
</dbReference>
<keyword evidence="3" id="KW-1185">Reference proteome</keyword>
<evidence type="ECO:0000256" key="1">
    <source>
        <dbReference type="ARBA" id="ARBA00022533"/>
    </source>
</evidence>
<gene>
    <name evidence="2" type="ORF">TSUD_144290</name>
</gene>